<evidence type="ECO:0000313" key="1">
    <source>
        <dbReference type="EMBL" id="KAH7654704.1"/>
    </source>
</evidence>
<comment type="caution">
    <text evidence="1">The sequence shown here is derived from an EMBL/GenBank/DDBJ whole genome shotgun (WGS) entry which is preliminary data.</text>
</comment>
<name>A0ACB7U347_DIOAL</name>
<dbReference type="EMBL" id="CM037029">
    <property type="protein sequence ID" value="KAH7654704.1"/>
    <property type="molecule type" value="Genomic_DNA"/>
</dbReference>
<organism evidence="1 2">
    <name type="scientific">Dioscorea alata</name>
    <name type="common">Purple yam</name>
    <dbReference type="NCBI Taxonomy" id="55571"/>
    <lineage>
        <taxon>Eukaryota</taxon>
        <taxon>Viridiplantae</taxon>
        <taxon>Streptophyta</taxon>
        <taxon>Embryophyta</taxon>
        <taxon>Tracheophyta</taxon>
        <taxon>Spermatophyta</taxon>
        <taxon>Magnoliopsida</taxon>
        <taxon>Liliopsida</taxon>
        <taxon>Dioscoreales</taxon>
        <taxon>Dioscoreaceae</taxon>
        <taxon>Dioscorea</taxon>
    </lineage>
</organism>
<evidence type="ECO:0000313" key="2">
    <source>
        <dbReference type="Proteomes" id="UP000827976"/>
    </source>
</evidence>
<dbReference type="Proteomes" id="UP000827976">
    <property type="component" value="Chromosome 19"/>
</dbReference>
<gene>
    <name evidence="1" type="ORF">IHE45_19G158500</name>
</gene>
<accession>A0ACB7U347</accession>
<reference evidence="2" key="1">
    <citation type="journal article" date="2022" name="Nat. Commun.">
        <title>Chromosome evolution and the genetic basis of agronomically important traits in greater yam.</title>
        <authorList>
            <person name="Bredeson J.V."/>
            <person name="Lyons J.B."/>
            <person name="Oniyinde I.O."/>
            <person name="Okereke N.R."/>
            <person name="Kolade O."/>
            <person name="Nnabue I."/>
            <person name="Nwadili C.O."/>
            <person name="Hribova E."/>
            <person name="Parker M."/>
            <person name="Nwogha J."/>
            <person name="Shu S."/>
            <person name="Carlson J."/>
            <person name="Kariba R."/>
            <person name="Muthemba S."/>
            <person name="Knop K."/>
            <person name="Barton G.J."/>
            <person name="Sherwood A.V."/>
            <person name="Lopez-Montes A."/>
            <person name="Asiedu R."/>
            <person name="Jamnadass R."/>
            <person name="Muchugi A."/>
            <person name="Goodstein D."/>
            <person name="Egesi C.N."/>
            <person name="Featherston J."/>
            <person name="Asfaw A."/>
            <person name="Simpson G.G."/>
            <person name="Dolezel J."/>
            <person name="Hendre P.S."/>
            <person name="Van Deynze A."/>
            <person name="Kumar P.L."/>
            <person name="Obidiegwu J.E."/>
            <person name="Bhattacharjee R."/>
            <person name="Rokhsar D.S."/>
        </authorList>
    </citation>
    <scope>NUCLEOTIDE SEQUENCE [LARGE SCALE GENOMIC DNA]</scope>
    <source>
        <strain evidence="2">cv. TDa95/00328</strain>
    </source>
</reference>
<protein>
    <submittedName>
        <fullName evidence="1">Uncharacterized protein</fullName>
    </submittedName>
</protein>
<sequence>MAPSQTLKKSSEPASIEKEPMEEKKKAAEVIDEIFRSKKSKKRRSEPPSKDEKPEEISNPKKKSKSKKKGEKSKGPSVVGGEGENRAKRRRTGDGLVIYSAEELGFGNPDAGGTPLCPFDCSCCF</sequence>
<proteinExistence type="predicted"/>
<keyword evidence="2" id="KW-1185">Reference proteome</keyword>